<reference evidence="2" key="1">
    <citation type="journal article" date="2020" name="Stud. Mycol.">
        <title>101 Dothideomycetes genomes: a test case for predicting lifestyles and emergence of pathogens.</title>
        <authorList>
            <person name="Haridas S."/>
            <person name="Albert R."/>
            <person name="Binder M."/>
            <person name="Bloem J."/>
            <person name="Labutti K."/>
            <person name="Salamov A."/>
            <person name="Andreopoulos B."/>
            <person name="Baker S."/>
            <person name="Barry K."/>
            <person name="Bills G."/>
            <person name="Bluhm B."/>
            <person name="Cannon C."/>
            <person name="Castanera R."/>
            <person name="Culley D."/>
            <person name="Daum C."/>
            <person name="Ezra D."/>
            <person name="Gonzalez J."/>
            <person name="Henrissat B."/>
            <person name="Kuo A."/>
            <person name="Liang C."/>
            <person name="Lipzen A."/>
            <person name="Lutzoni F."/>
            <person name="Magnuson J."/>
            <person name="Mondo S."/>
            <person name="Nolan M."/>
            <person name="Ohm R."/>
            <person name="Pangilinan J."/>
            <person name="Park H.-J."/>
            <person name="Ramirez L."/>
            <person name="Alfaro M."/>
            <person name="Sun H."/>
            <person name="Tritt A."/>
            <person name="Yoshinaga Y."/>
            <person name="Zwiers L.-H."/>
            <person name="Turgeon B."/>
            <person name="Goodwin S."/>
            <person name="Spatafora J."/>
            <person name="Crous P."/>
            <person name="Grigoriev I."/>
        </authorList>
    </citation>
    <scope>NUCLEOTIDE SEQUENCE</scope>
    <source>
        <strain evidence="2">CBS 675.92</strain>
    </source>
</reference>
<name>A0A6A5U5A1_9PLEO</name>
<accession>A0A6A5U5A1</accession>
<proteinExistence type="predicted"/>
<dbReference type="AlphaFoldDB" id="A0A6A5U5A1"/>
<organism evidence="2 3">
    <name type="scientific">Byssothecium circinans</name>
    <dbReference type="NCBI Taxonomy" id="147558"/>
    <lineage>
        <taxon>Eukaryota</taxon>
        <taxon>Fungi</taxon>
        <taxon>Dikarya</taxon>
        <taxon>Ascomycota</taxon>
        <taxon>Pezizomycotina</taxon>
        <taxon>Dothideomycetes</taxon>
        <taxon>Pleosporomycetidae</taxon>
        <taxon>Pleosporales</taxon>
        <taxon>Massarineae</taxon>
        <taxon>Massarinaceae</taxon>
        <taxon>Byssothecium</taxon>
    </lineage>
</organism>
<feature type="compositionally biased region" description="Low complexity" evidence="1">
    <location>
        <begin position="31"/>
        <end position="40"/>
    </location>
</feature>
<evidence type="ECO:0000313" key="2">
    <source>
        <dbReference type="EMBL" id="KAF1960015.1"/>
    </source>
</evidence>
<dbReference type="OrthoDB" id="5326346at2759"/>
<protein>
    <recommendedName>
        <fullName evidence="4">BTB domain-containing protein</fullName>
    </recommendedName>
</protein>
<keyword evidence="3" id="KW-1185">Reference proteome</keyword>
<dbReference type="Proteomes" id="UP000800035">
    <property type="component" value="Unassembled WGS sequence"/>
</dbReference>
<gene>
    <name evidence="2" type="ORF">CC80DRAFT_438439</name>
</gene>
<sequence>MPITVHEIDPNADTIIILTNPCTNFAPWEDAASTTSANEESTQEAEETATKAPVLEDGAAKELQLGAKEEQDENPLSLPDEPPKEDEDEGIQYMVSSRHLAIASGYFKSSLAKKGWLEGVPSKVDGKYHLDASAWDPDAFLILLNVLHLHNRKVPRAISLEMLARIAVLVDYYRCAEAVEVFADVWITKARTDSPVPTKYGRDLMLWMLISWVFKLPSEFTTTTEIAIRQCRTPTIQDMELPIPKPILDAIEHKRYQMINELVETLHVQLLNYRRDGYSCPQGSDNNFMCSSVLLGALTKEMDRMGYLSPRPEVPFNGLSFERLCTEVGEMRTPIWHYKPANRCSDYYSHSCSFSGKIQSSIEMITGKGVGLDLHTFVDRAGSPRRHDDMRL</sequence>
<evidence type="ECO:0000313" key="3">
    <source>
        <dbReference type="Proteomes" id="UP000800035"/>
    </source>
</evidence>
<dbReference type="EMBL" id="ML976983">
    <property type="protein sequence ID" value="KAF1960015.1"/>
    <property type="molecule type" value="Genomic_DNA"/>
</dbReference>
<evidence type="ECO:0000256" key="1">
    <source>
        <dbReference type="SAM" id="MobiDB-lite"/>
    </source>
</evidence>
<evidence type="ECO:0008006" key="4">
    <source>
        <dbReference type="Google" id="ProtNLM"/>
    </source>
</evidence>
<feature type="region of interest" description="Disordered" evidence="1">
    <location>
        <begin position="31"/>
        <end position="88"/>
    </location>
</feature>